<dbReference type="Pfam" id="PF22451">
    <property type="entry name" value="NirdL-like_HTH"/>
    <property type="match status" value="1"/>
</dbReference>
<sequence length="91" mass="10622">MDEIDKRLLELIQNEIPIDKRPFKILGKKLLITEEEVLQRIDKLKEKGFIRRIGGIFDSRKLGYTSTYASYDASNQISGSEFWRNDMTPIS</sequence>
<dbReference type="InterPro" id="IPR050684">
    <property type="entry name" value="HTH-Siroheme_Decarb"/>
</dbReference>
<protein>
    <submittedName>
        <fullName evidence="2">Lrp/AsnC family transcriptional regulator</fullName>
    </submittedName>
</protein>
<organism evidence="2 3">
    <name type="scientific">Clostridium moutaii</name>
    <dbReference type="NCBI Taxonomy" id="3240932"/>
    <lineage>
        <taxon>Bacteria</taxon>
        <taxon>Bacillati</taxon>
        <taxon>Bacillota</taxon>
        <taxon>Clostridia</taxon>
        <taxon>Eubacteriales</taxon>
        <taxon>Clostridiaceae</taxon>
        <taxon>Clostridium</taxon>
    </lineage>
</organism>
<keyword evidence="3" id="KW-1185">Reference proteome</keyword>
<evidence type="ECO:0000313" key="2">
    <source>
        <dbReference type="EMBL" id="MEY8000047.1"/>
    </source>
</evidence>
<dbReference type="Proteomes" id="UP001564657">
    <property type="component" value="Unassembled WGS sequence"/>
</dbReference>
<reference evidence="2 3" key="1">
    <citation type="submission" date="2024-08" db="EMBL/GenBank/DDBJ databases">
        <title>Clostridium lapicellarii sp. nov., and Clostridium renhuaiense sp. nov., two species isolated from the mud in a fermentation cellar used for producing sauce-flavour Chinese liquors.</title>
        <authorList>
            <person name="Yang F."/>
            <person name="Wang H."/>
            <person name="Chen L.Q."/>
            <person name="Zhou N."/>
            <person name="Lu J.J."/>
            <person name="Pu X.X."/>
            <person name="Wan B."/>
            <person name="Wang L."/>
            <person name="Liu S.J."/>
        </authorList>
    </citation>
    <scope>NUCLEOTIDE SEQUENCE [LARGE SCALE GENOMIC DNA]</scope>
    <source>
        <strain evidence="2 3">MT-5</strain>
    </source>
</reference>
<dbReference type="InterPro" id="IPR036390">
    <property type="entry name" value="WH_DNA-bd_sf"/>
</dbReference>
<dbReference type="PANTHER" id="PTHR43413">
    <property type="entry name" value="TRANSCRIPTIONAL REGULATOR, ASNC FAMILY"/>
    <property type="match status" value="1"/>
</dbReference>
<gene>
    <name evidence="2" type="ORF">AB8U03_07515</name>
</gene>
<feature type="domain" description="HTH asnC-type" evidence="1">
    <location>
        <begin position="1"/>
        <end position="65"/>
    </location>
</feature>
<evidence type="ECO:0000259" key="1">
    <source>
        <dbReference type="PROSITE" id="PS50956"/>
    </source>
</evidence>
<dbReference type="InterPro" id="IPR000485">
    <property type="entry name" value="AsnC-type_HTH_dom"/>
</dbReference>
<dbReference type="RefSeq" id="WP_369703940.1">
    <property type="nucleotide sequence ID" value="NZ_JBGEWD010000006.1"/>
</dbReference>
<proteinExistence type="predicted"/>
<dbReference type="Gene3D" id="1.10.10.2890">
    <property type="match status" value="1"/>
</dbReference>
<accession>A0ABV4BMP3</accession>
<dbReference type="SUPFAM" id="SSF46785">
    <property type="entry name" value="Winged helix' DNA-binding domain"/>
    <property type="match status" value="1"/>
</dbReference>
<dbReference type="PANTHER" id="PTHR43413:SF1">
    <property type="entry name" value="SIROHEME DECARBOXYLASE NIRL SUBUNIT"/>
    <property type="match status" value="1"/>
</dbReference>
<comment type="caution">
    <text evidence="2">The sequence shown here is derived from an EMBL/GenBank/DDBJ whole genome shotgun (WGS) entry which is preliminary data.</text>
</comment>
<evidence type="ECO:0000313" key="3">
    <source>
        <dbReference type="Proteomes" id="UP001564657"/>
    </source>
</evidence>
<dbReference type="EMBL" id="JBGEWD010000006">
    <property type="protein sequence ID" value="MEY8000047.1"/>
    <property type="molecule type" value="Genomic_DNA"/>
</dbReference>
<dbReference type="InterPro" id="IPR053953">
    <property type="entry name" value="NirdL-like_HTH"/>
</dbReference>
<dbReference type="PROSITE" id="PS50956">
    <property type="entry name" value="HTH_ASNC_2"/>
    <property type="match status" value="1"/>
</dbReference>
<name>A0ABV4BMP3_9CLOT</name>